<organism evidence="2 3">
    <name type="scientific">Aspergillus fumigatiaffinis</name>
    <dbReference type="NCBI Taxonomy" id="340414"/>
    <lineage>
        <taxon>Eukaryota</taxon>
        <taxon>Fungi</taxon>
        <taxon>Dikarya</taxon>
        <taxon>Ascomycota</taxon>
        <taxon>Pezizomycotina</taxon>
        <taxon>Eurotiomycetes</taxon>
        <taxon>Eurotiomycetidae</taxon>
        <taxon>Eurotiales</taxon>
        <taxon>Aspergillaceae</taxon>
        <taxon>Aspergillus</taxon>
        <taxon>Aspergillus subgen. Fumigati</taxon>
    </lineage>
</organism>
<evidence type="ECO:0000313" key="3">
    <source>
        <dbReference type="Proteomes" id="UP000653565"/>
    </source>
</evidence>
<reference evidence="2" key="2">
    <citation type="submission" date="2020-04" db="EMBL/GenBank/DDBJ databases">
        <authorList>
            <person name="Santos R.A.C."/>
            <person name="Steenwyk J.L."/>
            <person name="Rivero-Menendez O."/>
            <person name="Mead M.E."/>
            <person name="Silva L.P."/>
            <person name="Bastos R.W."/>
            <person name="Alastruey-Izquierdo A."/>
            <person name="Goldman G.H."/>
            <person name="Rokas A."/>
        </authorList>
    </citation>
    <scope>NUCLEOTIDE SEQUENCE</scope>
    <source>
        <strain evidence="2">CNM-CM6805</strain>
    </source>
</reference>
<sequence>MPQLPITSGQKQILWSPLPTLRVFPNRHTTRPSESKYTLRADQVSQWLDFPRNVLERVKDLGEPPEGFTPRVPAESHVTGNENGLQGRYVQNVGNVLGPIFDGLGLNLLMADYQVGLQVDSRSTDRSEAMEQRKRQPDLVLVGASDYVICLVGELKTYWTFRPAKGQSDKDYLAQKLGQLARYMDDHRCRFGFYSTYERTWFLMRSSSMGFRVSEPIPHNQVASTTKPSVRQCFLYLAALINDRKAAFWPETFGLPLTDQPRDDPARVQPSRVGKGKRRKFTDTMQESFEPRRVGKFWG</sequence>
<dbReference type="EMBL" id="JAAAPX010000154">
    <property type="protein sequence ID" value="KAF4228355.1"/>
    <property type="molecule type" value="Genomic_DNA"/>
</dbReference>
<evidence type="ECO:0000313" key="2">
    <source>
        <dbReference type="EMBL" id="KAF4228355.1"/>
    </source>
</evidence>
<name>A0A8H4GUE0_9EURO</name>
<gene>
    <name evidence="2" type="ORF">CNMCM6805_002215</name>
</gene>
<accession>A0A8H4GUE0</accession>
<dbReference type="AlphaFoldDB" id="A0A8H4GUE0"/>
<evidence type="ECO:0000256" key="1">
    <source>
        <dbReference type="SAM" id="MobiDB-lite"/>
    </source>
</evidence>
<protein>
    <submittedName>
        <fullName evidence="2">Uncharacterized protein</fullName>
    </submittedName>
</protein>
<comment type="caution">
    <text evidence="2">The sequence shown here is derived from an EMBL/GenBank/DDBJ whole genome shotgun (WGS) entry which is preliminary data.</text>
</comment>
<reference evidence="2" key="1">
    <citation type="journal article" date="2020" name="bioRxiv">
        <title>Genomic and phenotypic heterogeneity of clinical isolates of the human pathogens Aspergillus fumigatus, Aspergillus lentulus and Aspergillus fumigatiaffinis.</title>
        <authorList>
            <person name="dos Santos R.A.C."/>
            <person name="Steenwyk J.L."/>
            <person name="Rivero-Menendez O."/>
            <person name="Mead M.E."/>
            <person name="Silva L.P."/>
            <person name="Bastos R.W."/>
            <person name="Alastruey-Izquierdo A."/>
            <person name="Goldman G.H."/>
            <person name="Rokas A."/>
        </authorList>
    </citation>
    <scope>NUCLEOTIDE SEQUENCE</scope>
    <source>
        <strain evidence="2">CNM-CM6805</strain>
    </source>
</reference>
<keyword evidence="3" id="KW-1185">Reference proteome</keyword>
<dbReference type="OrthoDB" id="2156052at2759"/>
<proteinExistence type="predicted"/>
<feature type="region of interest" description="Disordered" evidence="1">
    <location>
        <begin position="259"/>
        <end position="281"/>
    </location>
</feature>
<dbReference type="Proteomes" id="UP000653565">
    <property type="component" value="Unassembled WGS sequence"/>
</dbReference>